<gene>
    <name evidence="3" type="primary">LOC139036668</name>
</gene>
<sequence length="210" mass="21550">MATLAGFLQRLGHGGIPSPPPGGTDPPPPPPASRSDGLRSGAGTRPRSLRPGAEWAWVLAGLGEAGRERERAGSARLSDKEPAPSIRPHPRRAPAAGALPGRSPRAAAPKPGNVARLTGDEPSSVWSVPLAFVRAHQLSAERSAVRLEQSRGSFLSASPAPGRTPPGPQATGTDPGRQGAAWPGTQRGEGSRAARVRGVQTTDSQLPGKV</sequence>
<organism evidence="2 3">
    <name type="scientific">Odocoileus virginianus</name>
    <name type="common">White-tailed deer</name>
    <dbReference type="NCBI Taxonomy" id="9874"/>
    <lineage>
        <taxon>Eukaryota</taxon>
        <taxon>Metazoa</taxon>
        <taxon>Chordata</taxon>
        <taxon>Craniata</taxon>
        <taxon>Vertebrata</taxon>
        <taxon>Euteleostomi</taxon>
        <taxon>Mammalia</taxon>
        <taxon>Eutheria</taxon>
        <taxon>Laurasiatheria</taxon>
        <taxon>Artiodactyla</taxon>
        <taxon>Ruminantia</taxon>
        <taxon>Pecora</taxon>
        <taxon>Cervidae</taxon>
        <taxon>Odocoileinae</taxon>
        <taxon>Odocoileus</taxon>
    </lineage>
</organism>
<keyword evidence="2" id="KW-1185">Reference proteome</keyword>
<dbReference type="GeneID" id="139036668"/>
<reference evidence="2" key="1">
    <citation type="journal article" date="2022" name="J. Hered.">
        <title>A De Novo Chromosome-Level Genome Assembly of the White-Tailed Deer, Odocoileus Virginianus.</title>
        <authorList>
            <person name="London E.W."/>
            <person name="Roca A.L."/>
            <person name="Novakofski J.E."/>
            <person name="Mateus-Pinilla N.E."/>
        </authorList>
    </citation>
    <scope>NUCLEOTIDE SEQUENCE [LARGE SCALE GENOMIC DNA]</scope>
</reference>
<feature type="compositionally biased region" description="Basic and acidic residues" evidence="1">
    <location>
        <begin position="65"/>
        <end position="82"/>
    </location>
</feature>
<proteinExistence type="predicted"/>
<feature type="compositionally biased region" description="Low complexity" evidence="1">
    <location>
        <begin position="93"/>
        <end position="109"/>
    </location>
</feature>
<evidence type="ECO:0000256" key="1">
    <source>
        <dbReference type="SAM" id="MobiDB-lite"/>
    </source>
</evidence>
<feature type="compositionally biased region" description="Polar residues" evidence="1">
    <location>
        <begin position="199"/>
        <end position="210"/>
    </location>
</feature>
<reference evidence="3" key="2">
    <citation type="submission" date="2025-08" db="UniProtKB">
        <authorList>
            <consortium name="RefSeq"/>
        </authorList>
    </citation>
    <scope>IDENTIFICATION</scope>
    <source>
        <tissue evidence="3">Tongue muscle</tissue>
    </source>
</reference>
<feature type="region of interest" description="Disordered" evidence="1">
    <location>
        <begin position="1"/>
        <end position="51"/>
    </location>
</feature>
<feature type="compositionally biased region" description="Pro residues" evidence="1">
    <location>
        <begin position="17"/>
        <end position="32"/>
    </location>
</feature>
<feature type="region of interest" description="Disordered" evidence="1">
    <location>
        <begin position="65"/>
        <end position="123"/>
    </location>
</feature>
<feature type="region of interest" description="Disordered" evidence="1">
    <location>
        <begin position="144"/>
        <end position="210"/>
    </location>
</feature>
<accession>A0ABM4IKM9</accession>
<evidence type="ECO:0000313" key="3">
    <source>
        <dbReference type="RefSeq" id="XP_070328378.1"/>
    </source>
</evidence>
<protein>
    <submittedName>
        <fullName evidence="3">Guanine nucleotide-binding protein G(S) subunit alpha isoforms XLas-like</fullName>
    </submittedName>
</protein>
<evidence type="ECO:0000313" key="2">
    <source>
        <dbReference type="Proteomes" id="UP001652640"/>
    </source>
</evidence>
<name>A0ABM4IKM9_ODOVR</name>
<dbReference type="Proteomes" id="UP001652640">
    <property type="component" value="Chromosome 9"/>
</dbReference>
<dbReference type="RefSeq" id="XP_070328378.1">
    <property type="nucleotide sequence ID" value="XM_070472277.1"/>
</dbReference>